<sequence length="73" mass="8456">MKKLFLLALGFCALFSGCAKQIVYKEVKIPIRCDIERPMRPSARLESLEYLRSLLVYVETLENDLKFCTKTNP</sequence>
<evidence type="ECO:0000313" key="2">
    <source>
        <dbReference type="EMBL" id="CAK00337.1"/>
    </source>
</evidence>
<feature type="chain" id="PRO_5004186803" description="DNA methyltransferase" evidence="1">
    <location>
        <begin position="22"/>
        <end position="73"/>
    </location>
</feature>
<protein>
    <recommendedName>
        <fullName evidence="4">DNA methyltransferase</fullName>
    </recommendedName>
</protein>
<dbReference type="EMBL" id="AM260522">
    <property type="protein sequence ID" value="CAK00337.1"/>
    <property type="molecule type" value="Genomic_DNA"/>
</dbReference>
<name>Q17VI9_HELAH</name>
<dbReference type="GeneID" id="31758881"/>
<organism evidence="2 3">
    <name type="scientific">Helicobacter acinonychis (strain Sheeba)</name>
    <dbReference type="NCBI Taxonomy" id="382638"/>
    <lineage>
        <taxon>Bacteria</taxon>
        <taxon>Pseudomonadati</taxon>
        <taxon>Campylobacterota</taxon>
        <taxon>Epsilonproteobacteria</taxon>
        <taxon>Campylobacterales</taxon>
        <taxon>Helicobacteraceae</taxon>
        <taxon>Helicobacter</taxon>
    </lineage>
</organism>
<dbReference type="HOGENOM" id="CLU_193684_1_0_7"/>
<dbReference type="RefSeq" id="WP_011578420.1">
    <property type="nucleotide sequence ID" value="NC_008229.1"/>
</dbReference>
<dbReference type="AlphaFoldDB" id="Q17VI9"/>
<evidence type="ECO:0008006" key="4">
    <source>
        <dbReference type="Google" id="ProtNLM"/>
    </source>
</evidence>
<evidence type="ECO:0000256" key="1">
    <source>
        <dbReference type="SAM" id="SignalP"/>
    </source>
</evidence>
<proteinExistence type="predicted"/>
<keyword evidence="3" id="KW-1185">Reference proteome</keyword>
<dbReference type="BioCyc" id="HACI382638:HAC_RS06910-MONOMER"/>
<accession>Q17VI9</accession>
<dbReference type="PROSITE" id="PS51257">
    <property type="entry name" value="PROKAR_LIPOPROTEIN"/>
    <property type="match status" value="1"/>
</dbReference>
<dbReference type="STRING" id="382638.Hac_1629"/>
<dbReference type="Proteomes" id="UP000000775">
    <property type="component" value="Chromosome"/>
</dbReference>
<keyword evidence="1" id="KW-0732">Signal</keyword>
<reference evidence="2 3" key="1">
    <citation type="journal article" date="2006" name="PLoS Genet.">
        <title>Who ate whom? Adaptive Helicobacter genomic changes that accompanied a host jump from early humans to large felines.</title>
        <authorList>
            <person name="Eppinger M."/>
            <person name="Baar C."/>
            <person name="Linz B."/>
            <person name="Raddatz G."/>
            <person name="Lanz C."/>
            <person name="Keller H."/>
            <person name="Morelli G."/>
            <person name="Gressmann H."/>
            <person name="Achtman M."/>
            <person name="Schuster S.C."/>
        </authorList>
    </citation>
    <scope>NUCLEOTIDE SEQUENCE [LARGE SCALE GENOMIC DNA]</scope>
    <source>
        <strain evidence="2 3">Sheeba</strain>
    </source>
</reference>
<dbReference type="TCDB" id="1.M.1.3.27">
    <property type="family name" value="the rz/rz1 spanin1 (rz(1)) family"/>
</dbReference>
<feature type="signal peptide" evidence="1">
    <location>
        <begin position="1"/>
        <end position="21"/>
    </location>
</feature>
<gene>
    <name evidence="2" type="primary">Hac prophage II orf25</name>
    <name evidence="2" type="ordered locus">Hac_1629</name>
</gene>
<dbReference type="KEGG" id="hac:Hac_1629"/>
<evidence type="ECO:0000313" key="3">
    <source>
        <dbReference type="Proteomes" id="UP000000775"/>
    </source>
</evidence>